<comment type="caution">
    <text evidence="7">The sequence shown here is derived from an EMBL/GenBank/DDBJ whole genome shotgun (WGS) entry which is preliminary data.</text>
</comment>
<dbReference type="Pfam" id="PF16925">
    <property type="entry name" value="TetR_C_13"/>
    <property type="match status" value="1"/>
</dbReference>
<dbReference type="InterPro" id="IPR001647">
    <property type="entry name" value="HTH_TetR"/>
</dbReference>
<feature type="region of interest" description="Disordered" evidence="5">
    <location>
        <begin position="289"/>
        <end position="323"/>
    </location>
</feature>
<keyword evidence="1" id="KW-0805">Transcription regulation</keyword>
<dbReference type="Proteomes" id="UP000664398">
    <property type="component" value="Unassembled WGS sequence"/>
</dbReference>
<evidence type="ECO:0000313" key="7">
    <source>
        <dbReference type="EMBL" id="MBO1805629.1"/>
    </source>
</evidence>
<evidence type="ECO:0000256" key="3">
    <source>
        <dbReference type="ARBA" id="ARBA00023163"/>
    </source>
</evidence>
<keyword evidence="2 4" id="KW-0238">DNA-binding</keyword>
<evidence type="ECO:0000313" key="8">
    <source>
        <dbReference type="Proteomes" id="UP000664398"/>
    </source>
</evidence>
<evidence type="ECO:0000256" key="4">
    <source>
        <dbReference type="PROSITE-ProRule" id="PRU00335"/>
    </source>
</evidence>
<proteinExistence type="predicted"/>
<dbReference type="InterPro" id="IPR011075">
    <property type="entry name" value="TetR_C"/>
</dbReference>
<dbReference type="Pfam" id="PF00440">
    <property type="entry name" value="TetR_N"/>
    <property type="match status" value="1"/>
</dbReference>
<dbReference type="InterPro" id="IPR009057">
    <property type="entry name" value="Homeodomain-like_sf"/>
</dbReference>
<evidence type="ECO:0000256" key="5">
    <source>
        <dbReference type="SAM" id="MobiDB-lite"/>
    </source>
</evidence>
<dbReference type="GO" id="GO:0003677">
    <property type="term" value="F:DNA binding"/>
    <property type="evidence" value="ECO:0007669"/>
    <property type="project" value="UniProtKB-UniRule"/>
</dbReference>
<feature type="region of interest" description="Disordered" evidence="5">
    <location>
        <begin position="38"/>
        <end position="87"/>
    </location>
</feature>
<feature type="compositionally biased region" description="Basic and acidic residues" evidence="5">
    <location>
        <begin position="306"/>
        <end position="323"/>
    </location>
</feature>
<dbReference type="PROSITE" id="PS50977">
    <property type="entry name" value="HTH_TETR_2"/>
    <property type="match status" value="1"/>
</dbReference>
<accession>A0A939RZM1</accession>
<dbReference type="EMBL" id="JAGDYL010000017">
    <property type="protein sequence ID" value="MBO1805629.1"/>
    <property type="molecule type" value="Genomic_DNA"/>
</dbReference>
<evidence type="ECO:0000259" key="6">
    <source>
        <dbReference type="PROSITE" id="PS50977"/>
    </source>
</evidence>
<protein>
    <submittedName>
        <fullName evidence="7">TetR/AcrR family transcriptional regulator</fullName>
    </submittedName>
</protein>
<evidence type="ECO:0000256" key="1">
    <source>
        <dbReference type="ARBA" id="ARBA00023015"/>
    </source>
</evidence>
<evidence type="ECO:0000256" key="2">
    <source>
        <dbReference type="ARBA" id="ARBA00023125"/>
    </source>
</evidence>
<keyword evidence="3" id="KW-0804">Transcription</keyword>
<feature type="DNA-binding region" description="H-T-H motif" evidence="4">
    <location>
        <begin position="109"/>
        <end position="128"/>
    </location>
</feature>
<dbReference type="PANTHER" id="PTHR47506:SF1">
    <property type="entry name" value="HTH-TYPE TRANSCRIPTIONAL REGULATOR YJDC"/>
    <property type="match status" value="1"/>
</dbReference>
<dbReference type="SUPFAM" id="SSF46689">
    <property type="entry name" value="Homeodomain-like"/>
    <property type="match status" value="1"/>
</dbReference>
<gene>
    <name evidence="7" type="ORF">J4H91_09915</name>
</gene>
<name>A0A939RZM1_9MICO</name>
<dbReference type="PRINTS" id="PR00455">
    <property type="entry name" value="HTHTETR"/>
</dbReference>
<reference evidence="7" key="1">
    <citation type="submission" date="2021-03" db="EMBL/GenBank/DDBJ databases">
        <title>Leucobacter chromiisoli sp. nov., isolated from chromium-containing soil of chemical plant.</title>
        <authorList>
            <person name="Xu Z."/>
        </authorList>
    </citation>
    <scope>NUCLEOTIDE SEQUENCE</scope>
    <source>
        <strain evidence="7">A2</strain>
    </source>
</reference>
<dbReference type="PANTHER" id="PTHR47506">
    <property type="entry name" value="TRANSCRIPTIONAL REGULATORY PROTEIN"/>
    <property type="match status" value="1"/>
</dbReference>
<dbReference type="SUPFAM" id="SSF48498">
    <property type="entry name" value="Tetracyclin repressor-like, C-terminal domain"/>
    <property type="match status" value="1"/>
</dbReference>
<dbReference type="AlphaFoldDB" id="A0A939RZM1"/>
<keyword evidence="8" id="KW-1185">Reference proteome</keyword>
<dbReference type="InterPro" id="IPR036271">
    <property type="entry name" value="Tet_transcr_reg_TetR-rel_C_sf"/>
</dbReference>
<sequence length="323" mass="34065">MQGTSPHLTKQTGLSILRTVAPTVGSAAPTLVSAAALRSGSAGGPRGLVKARTAHTPSPTTGHTSPTEHDRRSPVRPSTRNGNRTPSARERLLDAAAHRFYTDGVNATGIDRIIADAGVAKASLYNNFASKGELVLVYLAERHSEWLDLLAARDELARSPEGRVLAVFDAYLDHARPDIGDGFRGCGQLNAAAEFPAGDPARALVRRQKEEVEALLRTRVSDALGEGTPRATAAALAEQLSYLLEGAVARAGLEEHEERLLRARAIAADMLAHAAGEACTVHAEHAEPAEHAAHAQHGATRSAHAAGEEHIERSEHGPGAEAR</sequence>
<feature type="domain" description="HTH tetR-type" evidence="6">
    <location>
        <begin position="86"/>
        <end position="146"/>
    </location>
</feature>
<feature type="compositionally biased region" description="Low complexity" evidence="5">
    <location>
        <begin position="54"/>
        <end position="65"/>
    </location>
</feature>
<feature type="compositionally biased region" description="Polar residues" evidence="5">
    <location>
        <begin position="76"/>
        <end position="86"/>
    </location>
</feature>
<dbReference type="Gene3D" id="1.10.357.10">
    <property type="entry name" value="Tetracycline Repressor, domain 2"/>
    <property type="match status" value="1"/>
</dbReference>
<organism evidence="7 8">
    <name type="scientific">Leucobacter ruminantium</name>
    <dbReference type="NCBI Taxonomy" id="1289170"/>
    <lineage>
        <taxon>Bacteria</taxon>
        <taxon>Bacillati</taxon>
        <taxon>Actinomycetota</taxon>
        <taxon>Actinomycetes</taxon>
        <taxon>Micrococcales</taxon>
        <taxon>Microbacteriaceae</taxon>
        <taxon>Leucobacter</taxon>
    </lineage>
</organism>